<keyword evidence="5" id="KW-0975">Bacterial flagellum</keyword>
<accession>A0A9X4KM22</accession>
<evidence type="ECO:0000259" key="9">
    <source>
        <dbReference type="Pfam" id="PF02465"/>
    </source>
</evidence>
<dbReference type="GO" id="GO:0009421">
    <property type="term" value="C:bacterial-type flagellum filament cap"/>
    <property type="evidence" value="ECO:0007669"/>
    <property type="project" value="InterPro"/>
</dbReference>
<evidence type="ECO:0000256" key="8">
    <source>
        <dbReference type="SAM" id="MobiDB-lite"/>
    </source>
</evidence>
<dbReference type="Pfam" id="PF07195">
    <property type="entry name" value="FliD_C"/>
    <property type="match status" value="1"/>
</dbReference>
<dbReference type="Pfam" id="PF02465">
    <property type="entry name" value="FliD_N"/>
    <property type="match status" value="1"/>
</dbReference>
<gene>
    <name evidence="11" type="primary">fliD</name>
    <name evidence="11" type="ORF">OMP38_29835</name>
</gene>
<evidence type="ECO:0000256" key="6">
    <source>
        <dbReference type="ARBA" id="ARBA00033074"/>
    </source>
</evidence>
<comment type="caution">
    <text evidence="11">The sequence shown here is derived from an EMBL/GenBank/DDBJ whole genome shotgun (WGS) entry which is preliminary data.</text>
</comment>
<sequence length="315" mass="33688">MVTRMSGLASGLDIDSIVTKLMKAERTSLDTIVKKRTKIEWQQEAYRDINAKIVDFRNNKLANYSLSASIGAKTSDVTGNTNAITVNSTSSSASGTLNISVDAVAKSAYTVYSYTPTAPDSVDTTGKTLAQLGFSSNTITITQPSGTTSVTVDTSTDTLATLAAKINADKSTNATASYNNATGQFSIVSKNTGSGFITMDNTVKFAEAKTSGANAKATINGIAYEQASNTFDMNGINFTVRNQTSSSDPTTVSVKTDTTTILNTIKSFINDYNTLIGAINGKLGEKTYRDFMPLTEDEKKRDERKPNYVMGRKST</sequence>
<evidence type="ECO:0000313" key="12">
    <source>
        <dbReference type="Proteomes" id="UP001153387"/>
    </source>
</evidence>
<feature type="compositionally biased region" description="Basic and acidic residues" evidence="8">
    <location>
        <begin position="296"/>
        <end position="306"/>
    </location>
</feature>
<dbReference type="Pfam" id="PF07196">
    <property type="entry name" value="Flagellin_IN"/>
    <property type="match status" value="1"/>
</dbReference>
<keyword evidence="12" id="KW-1185">Reference proteome</keyword>
<feature type="domain" description="Flagellar hook-associated protein 2 C-terminal" evidence="10">
    <location>
        <begin position="212"/>
        <end position="303"/>
    </location>
</feature>
<dbReference type="InterPro" id="IPR003481">
    <property type="entry name" value="FliD_N"/>
</dbReference>
<evidence type="ECO:0000259" key="10">
    <source>
        <dbReference type="Pfam" id="PF07195"/>
    </source>
</evidence>
<dbReference type="InterPro" id="IPR010810">
    <property type="entry name" value="Flagellin_hook_IN_motif"/>
</dbReference>
<evidence type="ECO:0000256" key="3">
    <source>
        <dbReference type="ARBA" id="ARBA00011255"/>
    </source>
</evidence>
<comment type="similarity">
    <text evidence="2">Belongs to the FliD family.</text>
</comment>
<dbReference type="EMBL" id="JAPDHZ010000006">
    <property type="protein sequence ID" value="MDG0794573.1"/>
    <property type="molecule type" value="Genomic_DNA"/>
</dbReference>
<evidence type="ECO:0000256" key="7">
    <source>
        <dbReference type="ARBA" id="ARBA00033192"/>
    </source>
</evidence>
<feature type="region of interest" description="Disordered" evidence="8">
    <location>
        <begin position="295"/>
        <end position="315"/>
    </location>
</feature>
<evidence type="ECO:0000313" key="11">
    <source>
        <dbReference type="EMBL" id="MDG0794573.1"/>
    </source>
</evidence>
<dbReference type="GO" id="GO:0071973">
    <property type="term" value="P:bacterial-type flagellum-dependent cell motility"/>
    <property type="evidence" value="ECO:0007669"/>
    <property type="project" value="TreeGrafter"/>
</dbReference>
<evidence type="ECO:0000256" key="5">
    <source>
        <dbReference type="ARBA" id="ARBA00023143"/>
    </source>
</evidence>
<dbReference type="PANTHER" id="PTHR30288:SF0">
    <property type="entry name" value="FLAGELLAR HOOK-ASSOCIATED PROTEIN 2"/>
    <property type="match status" value="1"/>
</dbReference>
<dbReference type="Proteomes" id="UP001153387">
    <property type="component" value="Unassembled WGS sequence"/>
</dbReference>
<comment type="subunit">
    <text evidence="3">Homopentamer.</text>
</comment>
<keyword evidence="11" id="KW-0966">Cell projection</keyword>
<protein>
    <recommendedName>
        <fullName evidence="7">Filament cap protein</fullName>
    </recommendedName>
    <alternativeName>
        <fullName evidence="6">Flagellar cap protein</fullName>
    </alternativeName>
</protein>
<keyword evidence="11" id="KW-0969">Cilium</keyword>
<dbReference type="AlphaFoldDB" id="A0A9X4KM22"/>
<dbReference type="GO" id="GO:0007155">
    <property type="term" value="P:cell adhesion"/>
    <property type="evidence" value="ECO:0007669"/>
    <property type="project" value="InterPro"/>
</dbReference>
<evidence type="ECO:0000256" key="4">
    <source>
        <dbReference type="ARBA" id="ARBA00023054"/>
    </source>
</evidence>
<keyword evidence="11" id="KW-0282">Flagellum</keyword>
<evidence type="ECO:0000256" key="1">
    <source>
        <dbReference type="ARBA" id="ARBA00004365"/>
    </source>
</evidence>
<organism evidence="11 12">
    <name type="scientific">Cohnella ginsengisoli</name>
    <dbReference type="NCBI Taxonomy" id="425004"/>
    <lineage>
        <taxon>Bacteria</taxon>
        <taxon>Bacillati</taxon>
        <taxon>Bacillota</taxon>
        <taxon>Bacilli</taxon>
        <taxon>Bacillales</taxon>
        <taxon>Paenibacillaceae</taxon>
        <taxon>Cohnella</taxon>
    </lineage>
</organism>
<name>A0A9X4KM22_9BACL</name>
<feature type="domain" description="Flagellar hook-associated protein 2 N-terminal" evidence="9">
    <location>
        <begin position="10"/>
        <end position="107"/>
    </location>
</feature>
<evidence type="ECO:0000256" key="2">
    <source>
        <dbReference type="ARBA" id="ARBA00009764"/>
    </source>
</evidence>
<comment type="subcellular location">
    <subcellularLocation>
        <location evidence="1">Bacterial flagellum</location>
    </subcellularLocation>
</comment>
<dbReference type="InterPro" id="IPR040026">
    <property type="entry name" value="FliD"/>
</dbReference>
<reference evidence="11 12" key="1">
    <citation type="submission" date="2022-10" db="EMBL/GenBank/DDBJ databases">
        <title>Comparative genomic analysis of Cohnella hashimotonis sp. nov., isolated from the International Space Station.</title>
        <authorList>
            <person name="Simpson A."/>
            <person name="Venkateswaran K."/>
        </authorList>
    </citation>
    <scope>NUCLEOTIDE SEQUENCE [LARGE SCALE GENOMIC DNA]</scope>
    <source>
        <strain evidence="11 12">DSM 18997</strain>
    </source>
</reference>
<dbReference type="InterPro" id="IPR010809">
    <property type="entry name" value="FliD_C"/>
</dbReference>
<dbReference type="RefSeq" id="WP_277568306.1">
    <property type="nucleotide sequence ID" value="NZ_JAPDHZ010000006.1"/>
</dbReference>
<dbReference type="PANTHER" id="PTHR30288">
    <property type="entry name" value="FLAGELLAR CAP/ASSEMBLY PROTEIN FLID"/>
    <property type="match status" value="1"/>
</dbReference>
<dbReference type="GO" id="GO:0009424">
    <property type="term" value="C:bacterial-type flagellum hook"/>
    <property type="evidence" value="ECO:0007669"/>
    <property type="project" value="InterPro"/>
</dbReference>
<proteinExistence type="inferred from homology"/>
<keyword evidence="4" id="KW-0175">Coiled coil</keyword>